<gene>
    <name evidence="7" type="ORF">dsat_1372</name>
</gene>
<dbReference type="PANTHER" id="PTHR34857:SF2">
    <property type="entry name" value="SLL0384 PROTEIN"/>
    <property type="match status" value="1"/>
</dbReference>
<evidence type="ECO:0000256" key="2">
    <source>
        <dbReference type="ARBA" id="ARBA00022475"/>
    </source>
</evidence>
<name>S7T2A7_9BACT</name>
<comment type="subcellular location">
    <subcellularLocation>
        <location evidence="1">Cell membrane</location>
        <topology evidence="1">Multi-pass membrane protein</topology>
    </subcellularLocation>
</comment>
<evidence type="ECO:0000256" key="3">
    <source>
        <dbReference type="ARBA" id="ARBA00022692"/>
    </source>
</evidence>
<protein>
    <submittedName>
        <fullName evidence="7">Cobalt ABC transporter, inner membrane subunit CbiQ</fullName>
    </submittedName>
</protein>
<sequence length="255" mass="27808">MFDEPFATGDTIIHRLDPRARLVAATLFSVVVAVSATPRAAAVALACACLVLAASRPRLLPLLKRLFVVNLFIAFLWLMLPFSTPGETVRSIGPLAATQQGIELALLISLKSNAIVLAFIALVATSDAATLGQAMYRLRVPGKLAFLFLFTYRFVQVVGEEFGRLRTAAKLRGFVPRTSMHTYRTVAALLAMVLVKSHDRAQRVHQAMLLRGFTGRFVSLREFRFRSFDALFLGCMSGLCAAVAAVDVLTRGVHA</sequence>
<feature type="transmembrane region" description="Helical" evidence="6">
    <location>
        <begin position="104"/>
        <end position="124"/>
    </location>
</feature>
<dbReference type="InterPro" id="IPR003339">
    <property type="entry name" value="ABC/ECF_trnsptr_transmembrane"/>
</dbReference>
<dbReference type="InterPro" id="IPR051611">
    <property type="entry name" value="ECF_transporter_component"/>
</dbReference>
<proteinExistence type="predicted"/>
<feature type="transmembrane region" description="Helical" evidence="6">
    <location>
        <begin position="230"/>
        <end position="249"/>
    </location>
</feature>
<dbReference type="OrthoDB" id="4533at2"/>
<dbReference type="STRING" id="1121439.dsat_1372"/>
<dbReference type="GO" id="GO:0043190">
    <property type="term" value="C:ATP-binding cassette (ABC) transporter complex"/>
    <property type="evidence" value="ECO:0007669"/>
    <property type="project" value="InterPro"/>
</dbReference>
<feature type="transmembrane region" description="Helical" evidence="6">
    <location>
        <begin position="66"/>
        <end position="84"/>
    </location>
</feature>
<dbReference type="Proteomes" id="UP000014975">
    <property type="component" value="Unassembled WGS sequence"/>
</dbReference>
<evidence type="ECO:0000313" key="7">
    <source>
        <dbReference type="EMBL" id="EPR30650.1"/>
    </source>
</evidence>
<reference evidence="7 8" key="1">
    <citation type="journal article" date="2013" name="Genome Announc.">
        <title>Draft genome sequences for three mercury-methylating, sulfate-reducing bacteria.</title>
        <authorList>
            <person name="Brown S.D."/>
            <person name="Hurt R.A.Jr."/>
            <person name="Gilmour C.C."/>
            <person name="Elias D.A."/>
        </authorList>
    </citation>
    <scope>NUCLEOTIDE SEQUENCE [LARGE SCALE GENOMIC DNA]</scope>
    <source>
        <strain evidence="7 8">DSM 16529</strain>
    </source>
</reference>
<dbReference type="GO" id="GO:0006824">
    <property type="term" value="P:cobalt ion transport"/>
    <property type="evidence" value="ECO:0007669"/>
    <property type="project" value="InterPro"/>
</dbReference>
<evidence type="ECO:0000313" key="8">
    <source>
        <dbReference type="Proteomes" id="UP000014975"/>
    </source>
</evidence>
<dbReference type="InterPro" id="IPR012809">
    <property type="entry name" value="ECF_CbiQ"/>
</dbReference>
<dbReference type="RefSeq" id="WP_020888069.1">
    <property type="nucleotide sequence ID" value="NZ_ATHI01000031.1"/>
</dbReference>
<evidence type="ECO:0000256" key="1">
    <source>
        <dbReference type="ARBA" id="ARBA00004651"/>
    </source>
</evidence>
<dbReference type="AlphaFoldDB" id="S7T2A7"/>
<dbReference type="Pfam" id="PF02361">
    <property type="entry name" value="CbiQ"/>
    <property type="match status" value="1"/>
</dbReference>
<keyword evidence="5 6" id="KW-0472">Membrane</keyword>
<dbReference type="NCBIfam" id="TIGR02454">
    <property type="entry name" value="ECF_T_CbiQ"/>
    <property type="match status" value="1"/>
</dbReference>
<keyword evidence="8" id="KW-1185">Reference proteome</keyword>
<comment type="caution">
    <text evidence="7">The sequence shown here is derived from an EMBL/GenBank/DDBJ whole genome shotgun (WGS) entry which is preliminary data.</text>
</comment>
<dbReference type="PATRIC" id="fig|1121439.3.peg.2755"/>
<dbReference type="CDD" id="cd16914">
    <property type="entry name" value="EcfT"/>
    <property type="match status" value="1"/>
</dbReference>
<evidence type="ECO:0000256" key="4">
    <source>
        <dbReference type="ARBA" id="ARBA00022989"/>
    </source>
</evidence>
<feature type="transmembrane region" description="Helical" evidence="6">
    <location>
        <begin position="27"/>
        <end position="54"/>
    </location>
</feature>
<evidence type="ECO:0000256" key="5">
    <source>
        <dbReference type="ARBA" id="ARBA00023136"/>
    </source>
</evidence>
<accession>S7T2A7</accession>
<evidence type="ECO:0000256" key="6">
    <source>
        <dbReference type="SAM" id="Phobius"/>
    </source>
</evidence>
<dbReference type="eggNOG" id="COG0619">
    <property type="taxonomic scope" value="Bacteria"/>
</dbReference>
<dbReference type="EMBL" id="ATHI01000031">
    <property type="protein sequence ID" value="EPR30650.1"/>
    <property type="molecule type" value="Genomic_DNA"/>
</dbReference>
<keyword evidence="3 6" id="KW-0812">Transmembrane</keyword>
<keyword evidence="2" id="KW-1003">Cell membrane</keyword>
<organism evidence="7 8">
    <name type="scientific">Alkalidesulfovibrio alkalitolerans DSM 16529</name>
    <dbReference type="NCBI Taxonomy" id="1121439"/>
    <lineage>
        <taxon>Bacteria</taxon>
        <taxon>Pseudomonadati</taxon>
        <taxon>Thermodesulfobacteriota</taxon>
        <taxon>Desulfovibrionia</taxon>
        <taxon>Desulfovibrionales</taxon>
        <taxon>Desulfovibrionaceae</taxon>
        <taxon>Alkalidesulfovibrio</taxon>
    </lineage>
</organism>
<dbReference type="PANTHER" id="PTHR34857">
    <property type="entry name" value="SLL0384 PROTEIN"/>
    <property type="match status" value="1"/>
</dbReference>
<keyword evidence="4 6" id="KW-1133">Transmembrane helix</keyword>